<sequence length="341" mass="37804">MYNRNRMKAIRLRVNPPSYLSLLDSTSRTGHIRTLPLSEVYSYTDGTTLPSLRGSQMVAFYLARVTQMRVVQAPGPVLISLNSTVTSNGTQYDRPVTFTFQGVEIWRTSTPERVGGDGIIWTYLTDVTCRATTTDYPAAKKSNVNIPIGKYSWEHGGPILCPLLNVTVPQHAVQNYPKLYALGNADEKVWGDGPFREVRLLIDEFSQPLAIDIATHCSTIQMHQIAGGYYYPPYNNTFSYTDLAGNRYDRQVDAVSNSVVYDDQGGNLASTSSTEGQKVPQDVLKFAAARSPANIAPLSATNGDNMRALSLILCAGSAVKRNYRKYHIMHDVRNGVILCEY</sequence>
<keyword evidence="3" id="KW-1185">Reference proteome</keyword>
<dbReference type="Proteomes" id="UP000030669">
    <property type="component" value="Unassembled WGS sequence"/>
</dbReference>
<dbReference type="RefSeq" id="XP_007863755.1">
    <property type="nucleotide sequence ID" value="XM_007865564.1"/>
</dbReference>
<dbReference type="AlphaFoldDB" id="S7QH96"/>
<dbReference type="Pfam" id="PF12222">
    <property type="entry name" value="PNGaseA"/>
    <property type="match status" value="1"/>
</dbReference>
<dbReference type="OrthoDB" id="3214567at2759"/>
<evidence type="ECO:0000313" key="2">
    <source>
        <dbReference type="EMBL" id="EPQ58633.1"/>
    </source>
</evidence>
<organism evidence="2 3">
    <name type="scientific">Gloeophyllum trabeum (strain ATCC 11539 / FP-39264 / Madison 617)</name>
    <name type="common">Brown rot fungus</name>
    <dbReference type="NCBI Taxonomy" id="670483"/>
    <lineage>
        <taxon>Eukaryota</taxon>
        <taxon>Fungi</taxon>
        <taxon>Dikarya</taxon>
        <taxon>Basidiomycota</taxon>
        <taxon>Agaricomycotina</taxon>
        <taxon>Agaricomycetes</taxon>
        <taxon>Gloeophyllales</taxon>
        <taxon>Gloeophyllaceae</taxon>
        <taxon>Gloeophyllum</taxon>
    </lineage>
</organism>
<name>S7QH96_GLOTA</name>
<dbReference type="EMBL" id="KB469298">
    <property type="protein sequence ID" value="EPQ58633.1"/>
    <property type="molecule type" value="Genomic_DNA"/>
</dbReference>
<accession>S7QH96</accession>
<evidence type="ECO:0000259" key="1">
    <source>
        <dbReference type="Pfam" id="PF12222"/>
    </source>
</evidence>
<reference evidence="2 3" key="1">
    <citation type="journal article" date="2012" name="Science">
        <title>The Paleozoic origin of enzymatic lignin decomposition reconstructed from 31 fungal genomes.</title>
        <authorList>
            <person name="Floudas D."/>
            <person name="Binder M."/>
            <person name="Riley R."/>
            <person name="Barry K."/>
            <person name="Blanchette R.A."/>
            <person name="Henrissat B."/>
            <person name="Martinez A.T."/>
            <person name="Otillar R."/>
            <person name="Spatafora J.W."/>
            <person name="Yadav J.S."/>
            <person name="Aerts A."/>
            <person name="Benoit I."/>
            <person name="Boyd A."/>
            <person name="Carlson A."/>
            <person name="Copeland A."/>
            <person name="Coutinho P.M."/>
            <person name="de Vries R.P."/>
            <person name="Ferreira P."/>
            <person name="Findley K."/>
            <person name="Foster B."/>
            <person name="Gaskell J."/>
            <person name="Glotzer D."/>
            <person name="Gorecki P."/>
            <person name="Heitman J."/>
            <person name="Hesse C."/>
            <person name="Hori C."/>
            <person name="Igarashi K."/>
            <person name="Jurgens J.A."/>
            <person name="Kallen N."/>
            <person name="Kersten P."/>
            <person name="Kohler A."/>
            <person name="Kuees U."/>
            <person name="Kumar T.K.A."/>
            <person name="Kuo A."/>
            <person name="LaButti K."/>
            <person name="Larrondo L.F."/>
            <person name="Lindquist E."/>
            <person name="Ling A."/>
            <person name="Lombard V."/>
            <person name="Lucas S."/>
            <person name="Lundell T."/>
            <person name="Martin R."/>
            <person name="McLaughlin D.J."/>
            <person name="Morgenstern I."/>
            <person name="Morin E."/>
            <person name="Murat C."/>
            <person name="Nagy L.G."/>
            <person name="Nolan M."/>
            <person name="Ohm R.A."/>
            <person name="Patyshakuliyeva A."/>
            <person name="Rokas A."/>
            <person name="Ruiz-Duenas F.J."/>
            <person name="Sabat G."/>
            <person name="Salamov A."/>
            <person name="Samejima M."/>
            <person name="Schmutz J."/>
            <person name="Slot J.C."/>
            <person name="St John F."/>
            <person name="Stenlid J."/>
            <person name="Sun H."/>
            <person name="Sun S."/>
            <person name="Syed K."/>
            <person name="Tsang A."/>
            <person name="Wiebenga A."/>
            <person name="Young D."/>
            <person name="Pisabarro A."/>
            <person name="Eastwood D.C."/>
            <person name="Martin F."/>
            <person name="Cullen D."/>
            <person name="Grigoriev I.V."/>
            <person name="Hibbett D.S."/>
        </authorList>
    </citation>
    <scope>NUCLEOTIDE SEQUENCE [LARGE SCALE GENOMIC DNA]</scope>
    <source>
        <strain evidence="2 3">ATCC 11539</strain>
    </source>
</reference>
<feature type="domain" description="Peptide N-acetyl-beta-D-glucosaminyl asparaginase amidase A N-terminal" evidence="1">
    <location>
        <begin position="79"/>
        <end position="128"/>
    </location>
</feature>
<dbReference type="GeneID" id="19309349"/>
<dbReference type="KEGG" id="gtr:GLOTRDRAFT_91985"/>
<proteinExistence type="predicted"/>
<protein>
    <recommendedName>
        <fullName evidence="1">Peptide N-acetyl-beta-D-glucosaminyl asparaginase amidase A N-terminal domain-containing protein</fullName>
    </recommendedName>
</protein>
<dbReference type="InterPro" id="IPR056948">
    <property type="entry name" value="PNGaseA_N"/>
</dbReference>
<evidence type="ECO:0000313" key="3">
    <source>
        <dbReference type="Proteomes" id="UP000030669"/>
    </source>
</evidence>
<dbReference type="HOGENOM" id="CLU_813948_0_0_1"/>
<gene>
    <name evidence="2" type="ORF">GLOTRDRAFT_91985</name>
</gene>